<dbReference type="Pfam" id="PF11701">
    <property type="entry name" value="UNC45-central"/>
    <property type="match status" value="1"/>
</dbReference>
<dbReference type="PANTHER" id="PTHR45994:SF1">
    <property type="entry name" value="FI21225P1"/>
    <property type="match status" value="1"/>
</dbReference>
<evidence type="ECO:0000313" key="5">
    <source>
        <dbReference type="Proteomes" id="UP000095009"/>
    </source>
</evidence>
<dbReference type="OrthoDB" id="5574718at2759"/>
<dbReference type="Proteomes" id="UP000095009">
    <property type="component" value="Unassembled WGS sequence"/>
</dbReference>
<dbReference type="STRING" id="857566.A0A1E3PGS3"/>
<evidence type="ECO:0000256" key="1">
    <source>
        <dbReference type="ARBA" id="ARBA00004496"/>
    </source>
</evidence>
<keyword evidence="5" id="KW-1185">Reference proteome</keyword>
<protein>
    <recommendedName>
        <fullName evidence="3">UNC-45/Cro1/She4 central domain-containing protein</fullName>
    </recommendedName>
</protein>
<reference evidence="4 5" key="1">
    <citation type="journal article" date="2016" name="Proc. Natl. Acad. Sci. U.S.A.">
        <title>Comparative genomics of biotechnologically important yeasts.</title>
        <authorList>
            <person name="Riley R."/>
            <person name="Haridas S."/>
            <person name="Wolfe K.H."/>
            <person name="Lopes M.R."/>
            <person name="Hittinger C.T."/>
            <person name="Goeker M."/>
            <person name="Salamov A.A."/>
            <person name="Wisecaver J.H."/>
            <person name="Long T.M."/>
            <person name="Calvey C.H."/>
            <person name="Aerts A.L."/>
            <person name="Barry K.W."/>
            <person name="Choi C."/>
            <person name="Clum A."/>
            <person name="Coughlan A.Y."/>
            <person name="Deshpande S."/>
            <person name="Douglass A.P."/>
            <person name="Hanson S.J."/>
            <person name="Klenk H.-P."/>
            <person name="LaButti K.M."/>
            <person name="Lapidus A."/>
            <person name="Lindquist E.A."/>
            <person name="Lipzen A.M."/>
            <person name="Meier-Kolthoff J.P."/>
            <person name="Ohm R.A."/>
            <person name="Otillar R.P."/>
            <person name="Pangilinan J.L."/>
            <person name="Peng Y."/>
            <person name="Rokas A."/>
            <person name="Rosa C.A."/>
            <person name="Scheuner C."/>
            <person name="Sibirny A.A."/>
            <person name="Slot J.C."/>
            <person name="Stielow J.B."/>
            <person name="Sun H."/>
            <person name="Kurtzman C.P."/>
            <person name="Blackwell M."/>
            <person name="Grigoriev I.V."/>
            <person name="Jeffries T.W."/>
        </authorList>
    </citation>
    <scope>NUCLEOTIDE SEQUENCE [LARGE SCALE GENOMIC DNA]</scope>
    <source>
        <strain evidence="4 5">DSM 6958</strain>
    </source>
</reference>
<accession>A0A1E3PGS3</accession>
<comment type="subcellular location">
    <subcellularLocation>
        <location evidence="1">Cytoplasm</location>
    </subcellularLocation>
</comment>
<dbReference type="GO" id="GO:0005737">
    <property type="term" value="C:cytoplasm"/>
    <property type="evidence" value="ECO:0007669"/>
    <property type="project" value="UniProtKB-SubCell"/>
</dbReference>
<dbReference type="AlphaFoldDB" id="A0A1E3PGS3"/>
<dbReference type="Gene3D" id="1.25.10.10">
    <property type="entry name" value="Leucine-rich Repeat Variant"/>
    <property type="match status" value="1"/>
</dbReference>
<dbReference type="InterPro" id="IPR016024">
    <property type="entry name" value="ARM-type_fold"/>
</dbReference>
<dbReference type="Gene3D" id="1.25.10.100">
    <property type="match status" value="1"/>
</dbReference>
<feature type="domain" description="UNC-45/Cro1/She4 central" evidence="3">
    <location>
        <begin position="9"/>
        <end position="157"/>
    </location>
</feature>
<name>A0A1E3PGS3_9ASCO</name>
<sequence length="610" mass="66776">MLNIIVSNVLPYVDLRHKPEIKSKSAIVLAKCLELNLKATQSQLTEEIETLLVQNDLTALILVFSVVSTLFHINSDIGADLFHLPSFQATTQQQNFKGQYLLSSQFVAAALECLSSACIDKECRITVLKNYSNLVEEAVNNGQERVRLLAGIVLVKVQSVSNPITHGATTTKKEAGIKPTQSIDSLSLIFEQTFSNELSDAECISVASEGLAYSTLEVSVRKRLITNQRALKRLTNIIQTQLKNPSLVYGALSIISNLTFYPPQLSKEQKKMWDLKTYADKQGQKEIIEDTKLIDARNRVILDSKVVKIISDNCPRYSLASKAVCANILNSLSNVKSHRGIIAQDGGVATLIYLSLPSDDKNNTTGLDAQASCSCGSALAKTLISVNPALVFTAKLSPVVAVRPLINQIQNEASQVPLLDTFEALLALTNIASFNDSCRDTMIKTSWDKLENLFTASNHTVQRASLELLCNLMMSPFCAEKYLDGSLHAKSRLELLAALTDIDDQVTQRAVVGALAMMSEWGPAGEIIGQNEKLVNCLFQMILDDVSEEVLHRVIVTVNNMAHTSTPGKAKVIAFLRNHGAISVIQSLMKNTKNSSILEIALDTVQVFAK</sequence>
<dbReference type="GO" id="GO:0051879">
    <property type="term" value="F:Hsp90 protein binding"/>
    <property type="evidence" value="ECO:0007669"/>
    <property type="project" value="TreeGrafter"/>
</dbReference>
<dbReference type="EMBL" id="KV454412">
    <property type="protein sequence ID" value="ODQ64414.1"/>
    <property type="molecule type" value="Genomic_DNA"/>
</dbReference>
<dbReference type="SUPFAM" id="SSF48371">
    <property type="entry name" value="ARM repeat"/>
    <property type="match status" value="1"/>
</dbReference>
<gene>
    <name evidence="4" type="ORF">NADFUDRAFT_27013</name>
</gene>
<evidence type="ECO:0000256" key="2">
    <source>
        <dbReference type="ARBA" id="ARBA00022490"/>
    </source>
</evidence>
<organism evidence="4 5">
    <name type="scientific">Nadsonia fulvescens var. elongata DSM 6958</name>
    <dbReference type="NCBI Taxonomy" id="857566"/>
    <lineage>
        <taxon>Eukaryota</taxon>
        <taxon>Fungi</taxon>
        <taxon>Dikarya</taxon>
        <taxon>Ascomycota</taxon>
        <taxon>Saccharomycotina</taxon>
        <taxon>Dipodascomycetes</taxon>
        <taxon>Dipodascales</taxon>
        <taxon>Dipodascales incertae sedis</taxon>
        <taxon>Nadsonia</taxon>
    </lineage>
</organism>
<proteinExistence type="predicted"/>
<evidence type="ECO:0000313" key="4">
    <source>
        <dbReference type="EMBL" id="ODQ64414.1"/>
    </source>
</evidence>
<dbReference type="PANTHER" id="PTHR45994">
    <property type="entry name" value="FI21225P1"/>
    <property type="match status" value="1"/>
</dbReference>
<keyword evidence="2" id="KW-0963">Cytoplasm</keyword>
<evidence type="ECO:0000259" key="3">
    <source>
        <dbReference type="Pfam" id="PF11701"/>
    </source>
</evidence>
<dbReference type="InterPro" id="IPR024660">
    <property type="entry name" value="UCS_central_dom"/>
</dbReference>
<dbReference type="InterPro" id="IPR011989">
    <property type="entry name" value="ARM-like"/>
</dbReference>